<dbReference type="PANTHER" id="PTHR12126">
    <property type="entry name" value="NADH-UBIQUINONE OXIDOREDUCTASE 39 KDA SUBUNIT-RELATED"/>
    <property type="match status" value="1"/>
</dbReference>
<dbReference type="CDD" id="cd05271">
    <property type="entry name" value="NDUFA9_like_SDR_a"/>
    <property type="match status" value="1"/>
</dbReference>
<sequence length="315" mass="34014">MIGGSGFIGSHLVARLVSEGRKVTVPTRRYIRARHLILLPTVDVIEADIHDDAALAGLVQGQDAVVNLVGILHGDRGRPYGKAFRRNHVELPERIARACAAHGVRRLLHMSALGADPAGPSMYLRSKGDGEAAVRKVFDAWPDGALTIFRPSVVFGPEDQFMNRFASLARLLPVLPLAASSARLQPVYVGDVALATAHALDDPRTYGRSYALAGPQSYTLGELVERAAAWSGHRRRVLPLPLALGKLQAGLLELLPGEPPLSRDNLDSLSRDAVTDEPIAAELDVPPTALEAIAPDYLGSMRTGTRYDLLRSRRT</sequence>
<proteinExistence type="predicted"/>
<evidence type="ECO:0000259" key="1">
    <source>
        <dbReference type="Pfam" id="PF01370"/>
    </source>
</evidence>
<evidence type="ECO:0000313" key="3">
    <source>
        <dbReference type="Proteomes" id="UP001501671"/>
    </source>
</evidence>
<dbReference type="Gene3D" id="3.40.50.720">
    <property type="entry name" value="NAD(P)-binding Rossmann-like Domain"/>
    <property type="match status" value="1"/>
</dbReference>
<dbReference type="Proteomes" id="UP001501671">
    <property type="component" value="Unassembled WGS sequence"/>
</dbReference>
<accession>A0ABP8GI64</accession>
<dbReference type="InterPro" id="IPR036291">
    <property type="entry name" value="NAD(P)-bd_dom_sf"/>
</dbReference>
<dbReference type="InterPro" id="IPR051207">
    <property type="entry name" value="ComplexI_NDUFA9_subunit"/>
</dbReference>
<dbReference type="InterPro" id="IPR001509">
    <property type="entry name" value="Epimerase_deHydtase"/>
</dbReference>
<keyword evidence="3" id="KW-1185">Reference proteome</keyword>
<dbReference type="SUPFAM" id="SSF51735">
    <property type="entry name" value="NAD(P)-binding Rossmann-fold domains"/>
    <property type="match status" value="1"/>
</dbReference>
<reference evidence="3" key="1">
    <citation type="journal article" date="2019" name="Int. J. Syst. Evol. Microbiol.">
        <title>The Global Catalogue of Microorganisms (GCM) 10K type strain sequencing project: providing services to taxonomists for standard genome sequencing and annotation.</title>
        <authorList>
            <consortium name="The Broad Institute Genomics Platform"/>
            <consortium name="The Broad Institute Genome Sequencing Center for Infectious Disease"/>
            <person name="Wu L."/>
            <person name="Ma J."/>
        </authorList>
    </citation>
    <scope>NUCLEOTIDE SEQUENCE [LARGE SCALE GENOMIC DNA]</scope>
    <source>
        <strain evidence="3">JCM 17666</strain>
    </source>
</reference>
<evidence type="ECO:0000313" key="2">
    <source>
        <dbReference type="EMBL" id="GAA4324491.1"/>
    </source>
</evidence>
<dbReference type="Pfam" id="PF01370">
    <property type="entry name" value="Epimerase"/>
    <property type="match status" value="1"/>
</dbReference>
<dbReference type="PANTHER" id="PTHR12126:SF11">
    <property type="entry name" value="NADH DEHYDROGENASE [UBIQUINONE] 1 ALPHA SUBCOMPLEX SUBUNIT 9, MITOCHONDRIAL"/>
    <property type="match status" value="1"/>
</dbReference>
<protein>
    <submittedName>
        <fullName evidence="2">Complex I NDUFA9 subunit family protein</fullName>
    </submittedName>
</protein>
<organism evidence="2 3">
    <name type="scientific">Pigmentiphaga soli</name>
    <dbReference type="NCBI Taxonomy" id="1007095"/>
    <lineage>
        <taxon>Bacteria</taxon>
        <taxon>Pseudomonadati</taxon>
        <taxon>Pseudomonadota</taxon>
        <taxon>Betaproteobacteria</taxon>
        <taxon>Burkholderiales</taxon>
        <taxon>Alcaligenaceae</taxon>
        <taxon>Pigmentiphaga</taxon>
    </lineage>
</organism>
<name>A0ABP8GI64_9BURK</name>
<dbReference type="EMBL" id="BAABFO010000002">
    <property type="protein sequence ID" value="GAA4324491.1"/>
    <property type="molecule type" value="Genomic_DNA"/>
</dbReference>
<comment type="caution">
    <text evidence="2">The sequence shown here is derived from an EMBL/GenBank/DDBJ whole genome shotgun (WGS) entry which is preliminary data.</text>
</comment>
<feature type="domain" description="NAD-dependent epimerase/dehydratase" evidence="1">
    <location>
        <begin position="2"/>
        <end position="205"/>
    </location>
</feature>
<gene>
    <name evidence="2" type="ORF">GCM10023144_06090</name>
</gene>